<name>X6NFC7_RETFI</name>
<protein>
    <submittedName>
        <fullName evidence="2">Uncharacterized protein</fullName>
    </submittedName>
</protein>
<reference evidence="2 3" key="1">
    <citation type="journal article" date="2013" name="Curr. Biol.">
        <title>The Genome of the Foraminiferan Reticulomyxa filosa.</title>
        <authorList>
            <person name="Glockner G."/>
            <person name="Hulsmann N."/>
            <person name="Schleicher M."/>
            <person name="Noegel A.A."/>
            <person name="Eichinger L."/>
            <person name="Gallinger C."/>
            <person name="Pawlowski J."/>
            <person name="Sierra R."/>
            <person name="Euteneuer U."/>
            <person name="Pillet L."/>
            <person name="Moustafa A."/>
            <person name="Platzer M."/>
            <person name="Groth M."/>
            <person name="Szafranski K."/>
            <person name="Schliwa M."/>
        </authorList>
    </citation>
    <scope>NUCLEOTIDE SEQUENCE [LARGE SCALE GENOMIC DNA]</scope>
</reference>
<feature type="transmembrane region" description="Helical" evidence="1">
    <location>
        <begin position="687"/>
        <end position="705"/>
    </location>
</feature>
<keyword evidence="1" id="KW-0472">Membrane</keyword>
<gene>
    <name evidence="2" type="ORF">RFI_12123</name>
</gene>
<keyword evidence="3" id="KW-1185">Reference proteome</keyword>
<evidence type="ECO:0000313" key="2">
    <source>
        <dbReference type="EMBL" id="ETO25020.1"/>
    </source>
</evidence>
<evidence type="ECO:0000256" key="1">
    <source>
        <dbReference type="SAM" id="Phobius"/>
    </source>
</evidence>
<dbReference type="OrthoDB" id="166993at2759"/>
<keyword evidence="1" id="KW-0812">Transmembrane</keyword>
<feature type="transmembrane region" description="Helical" evidence="1">
    <location>
        <begin position="717"/>
        <end position="740"/>
    </location>
</feature>
<dbReference type="EMBL" id="ASPP01008794">
    <property type="protein sequence ID" value="ETO25020.1"/>
    <property type="molecule type" value="Genomic_DNA"/>
</dbReference>
<accession>X6NFC7</accession>
<proteinExistence type="predicted"/>
<comment type="caution">
    <text evidence="2">The sequence shown here is derived from an EMBL/GenBank/DDBJ whole genome shotgun (WGS) entry which is preliminary data.</text>
</comment>
<dbReference type="AlphaFoldDB" id="X6NFC7"/>
<keyword evidence="1" id="KW-1133">Transmembrane helix</keyword>
<sequence>MSVRIVQDVLYVLLDFEGLCSFERSQEDVFLSVFNASMSNCTIFECENGLDKVTEVFQVLQRGVGLIKGSDKCFQGGLLLVIKDVVKSKKKEQAIANLVRHIKAYCDASNIEANGENMESDSFLTQMYKGSVRIETYPPLANKNFFRNLALFRKDVDDVPAVHRGGRQFLSHMKLVMSKLSVQDWRSLSGETVKMQIDELKDYINAAVKAGTLPTLDGSKASPGSINHRAILMKAMEKAAERNANAIELIQKENLEVKLLKALSNVGDEGLILGSVPSQKYLWVQFEAVVMKRSHDNWKHCVHVFQLWLDTIHLRREMRVLQWLQINTSSIITSKDEQDIVSSFVMECQIRLQQTKEAMLLCKQRCDTCNYSCMLHKGHEQDAKHARHDCWNEQDGHKCGVICDYCRQNIDKDKSKDKKNGTSEALPCGLVCGHEGQHDCMARNHCCGQPCSLLHLGNCQGYCTLEPLHSNSLRSHMCTAKVHYCGQPCSLPGCKDKCIEDHSVPHRRHWCGERRCPGKCQVKCRSNDTGEVAFCGAQCHSEDHFHNCISQQNIAIKHYSDEERHICCNDHLCPEYCTSQGICEIVATSTLQNQPRDACGKENVATFQYEGQRKFCAIRIPSFQFRHSNSKDHVCYTPHVCDKLNCKHVLDDPTHSCTTACGCTHFRKQHHCDIKCPSCGYFCERPYGHPEAIFFFFSFCSIYFLEDKKKKKNIYIFFFFFFFCNNRICTRHLMAIYVFLTL</sequence>
<dbReference type="Proteomes" id="UP000023152">
    <property type="component" value="Unassembled WGS sequence"/>
</dbReference>
<organism evidence="2 3">
    <name type="scientific">Reticulomyxa filosa</name>
    <dbReference type="NCBI Taxonomy" id="46433"/>
    <lineage>
        <taxon>Eukaryota</taxon>
        <taxon>Sar</taxon>
        <taxon>Rhizaria</taxon>
        <taxon>Retaria</taxon>
        <taxon>Foraminifera</taxon>
        <taxon>Monothalamids</taxon>
        <taxon>Reticulomyxidae</taxon>
        <taxon>Reticulomyxa</taxon>
    </lineage>
</organism>
<evidence type="ECO:0000313" key="3">
    <source>
        <dbReference type="Proteomes" id="UP000023152"/>
    </source>
</evidence>